<organism evidence="4 5">
    <name type="scientific">Pseudodesulfovibrio aespoeensis (strain ATCC 700646 / DSM 10631 / Aspo-2)</name>
    <name type="common">Desulfovibrio aespoeensis</name>
    <dbReference type="NCBI Taxonomy" id="643562"/>
    <lineage>
        <taxon>Bacteria</taxon>
        <taxon>Pseudomonadati</taxon>
        <taxon>Thermodesulfobacteriota</taxon>
        <taxon>Desulfovibrionia</taxon>
        <taxon>Desulfovibrionales</taxon>
        <taxon>Desulfovibrionaceae</taxon>
    </lineage>
</organism>
<dbReference type="InterPro" id="IPR050956">
    <property type="entry name" value="2C_system_His_kinase"/>
</dbReference>
<feature type="modified residue" description="4-aspartylphosphate" evidence="2">
    <location>
        <position position="54"/>
    </location>
</feature>
<dbReference type="InterPro" id="IPR001789">
    <property type="entry name" value="Sig_transdc_resp-reg_receiver"/>
</dbReference>
<dbReference type="Pfam" id="PF00072">
    <property type="entry name" value="Response_reg"/>
    <property type="match status" value="1"/>
</dbReference>
<dbReference type="EMBL" id="CP002431">
    <property type="protein sequence ID" value="ADU62016.1"/>
    <property type="molecule type" value="Genomic_DNA"/>
</dbReference>
<evidence type="ECO:0000256" key="1">
    <source>
        <dbReference type="ARBA" id="ARBA00022553"/>
    </source>
</evidence>
<proteinExistence type="predicted"/>
<dbReference type="PROSITE" id="PS50110">
    <property type="entry name" value="RESPONSE_REGULATORY"/>
    <property type="match status" value="1"/>
</dbReference>
<dbReference type="PANTHER" id="PTHR43719">
    <property type="entry name" value="TWO-COMPONENT HISTIDINE KINASE"/>
    <property type="match status" value="1"/>
</dbReference>
<evidence type="ECO:0000313" key="5">
    <source>
        <dbReference type="Proteomes" id="UP000002191"/>
    </source>
</evidence>
<dbReference type="KEGG" id="das:Daes_1000"/>
<dbReference type="Proteomes" id="UP000002191">
    <property type="component" value="Chromosome"/>
</dbReference>
<keyword evidence="1 2" id="KW-0597">Phosphoprotein</keyword>
<gene>
    <name evidence="4" type="ordered locus">Daes_1000</name>
</gene>
<evidence type="ECO:0000259" key="3">
    <source>
        <dbReference type="PROSITE" id="PS50110"/>
    </source>
</evidence>
<dbReference type="InterPro" id="IPR011006">
    <property type="entry name" value="CheY-like_superfamily"/>
</dbReference>
<dbReference type="STRING" id="643562.Daes_1000"/>
<dbReference type="PANTHER" id="PTHR43719:SF28">
    <property type="entry name" value="PEROXIDE STRESS-ACTIVATED HISTIDINE KINASE MAK1-RELATED"/>
    <property type="match status" value="1"/>
</dbReference>
<dbReference type="Gene3D" id="3.40.50.2300">
    <property type="match status" value="1"/>
</dbReference>
<dbReference type="GO" id="GO:0000160">
    <property type="term" value="P:phosphorelay signal transduction system"/>
    <property type="evidence" value="ECO:0007669"/>
    <property type="project" value="InterPro"/>
</dbReference>
<reference evidence="5" key="1">
    <citation type="submission" date="2010-12" db="EMBL/GenBank/DDBJ databases">
        <title>Complete sequence of Desulfovibrio aespoeensis Aspo-2.</title>
        <authorList>
            <consortium name="US DOE Joint Genome Institute"/>
            <person name="Lucas S."/>
            <person name="Copeland A."/>
            <person name="Lapidus A."/>
            <person name="Cheng J.-F."/>
            <person name="Goodwin L."/>
            <person name="Pitluck S."/>
            <person name="Chertkov O."/>
            <person name="Misra M."/>
            <person name="Detter J.C."/>
            <person name="Han C."/>
            <person name="Tapia R."/>
            <person name="Land M."/>
            <person name="Hauser L."/>
            <person name="Kyrpides N."/>
            <person name="Ivanova N."/>
            <person name="Ovchinnikova G."/>
            <person name="Pedersen K."/>
            <person name="Jagevall S."/>
            <person name="Hazen T."/>
            <person name="Woyke T."/>
        </authorList>
    </citation>
    <scope>NUCLEOTIDE SEQUENCE [LARGE SCALE GENOMIC DNA]</scope>
    <source>
        <strain evidence="5">ATCC 700646 / DSM 10631 / Aspo-2</strain>
    </source>
</reference>
<dbReference type="SMART" id="SM00448">
    <property type="entry name" value="REC"/>
    <property type="match status" value="1"/>
</dbReference>
<evidence type="ECO:0000313" key="4">
    <source>
        <dbReference type="EMBL" id="ADU62016.1"/>
    </source>
</evidence>
<feature type="domain" description="Response regulatory" evidence="3">
    <location>
        <begin position="2"/>
        <end position="128"/>
    </location>
</feature>
<keyword evidence="5" id="KW-1185">Reference proteome</keyword>
<dbReference type="HOGENOM" id="CLU_000445_69_12_7"/>
<evidence type="ECO:0000256" key="2">
    <source>
        <dbReference type="PROSITE-ProRule" id="PRU00169"/>
    </source>
</evidence>
<reference evidence="4 5" key="2">
    <citation type="journal article" date="2014" name="Genome Announc.">
        <title>Complete Genome Sequence of the Subsurface, Mesophilic Sulfate-Reducing Bacterium Desulfovibrio aespoeensis Aspo-2.</title>
        <authorList>
            <person name="Pedersen K."/>
            <person name="Bengtsson A."/>
            <person name="Edlund J."/>
            <person name="Rabe L."/>
            <person name="Hazen T."/>
            <person name="Chakraborty R."/>
            <person name="Goodwin L."/>
            <person name="Shapiro N."/>
        </authorList>
    </citation>
    <scope>NUCLEOTIDE SEQUENCE [LARGE SCALE GENOMIC DNA]</scope>
    <source>
        <strain evidence="5">ATCC 700646 / DSM 10631 / Aspo-2</strain>
    </source>
</reference>
<name>E6VSN1_PSEA9</name>
<dbReference type="OrthoDB" id="9790466at2"/>
<dbReference type="CDD" id="cd17546">
    <property type="entry name" value="REC_hyHK_CKI1_RcsC-like"/>
    <property type="match status" value="1"/>
</dbReference>
<dbReference type="SUPFAM" id="SSF52172">
    <property type="entry name" value="CheY-like"/>
    <property type="match status" value="1"/>
</dbReference>
<dbReference type="RefSeq" id="WP_013513947.1">
    <property type="nucleotide sequence ID" value="NC_014844.1"/>
</dbReference>
<protein>
    <submittedName>
        <fullName evidence="4">Response regulator receiver</fullName>
    </submittedName>
</protein>
<dbReference type="AlphaFoldDB" id="E6VSN1"/>
<dbReference type="eggNOG" id="COG0745">
    <property type="taxonomic scope" value="Bacteria"/>
</dbReference>
<accession>E6VSN1</accession>
<sequence>MRTLIVEDTLINQEFLRMIMSAWGECHVADCGERAVDVFAGALEVAPFDIVLMDVMLPGIDGLQTLERIRALEQSRGILPGDGIKAIITTALDEADRAAQLRDHGFAVSCLAKPVRQDAVERELRKFGLIG</sequence>